<evidence type="ECO:0000313" key="10">
    <source>
        <dbReference type="EMBL" id="EDM27458.1"/>
    </source>
</evidence>
<dbReference type="OrthoDB" id="9781621at2"/>
<evidence type="ECO:0000256" key="5">
    <source>
        <dbReference type="ARBA" id="ARBA00023002"/>
    </source>
</evidence>
<dbReference type="PRINTS" id="PR00368">
    <property type="entry name" value="FADPNR"/>
</dbReference>
<dbReference type="EMBL" id="ABCK01000009">
    <property type="protein sequence ID" value="EDM27458.1"/>
    <property type="molecule type" value="Genomic_DNA"/>
</dbReference>
<keyword evidence="8" id="KW-0472">Membrane</keyword>
<dbReference type="Gene3D" id="3.50.50.100">
    <property type="match status" value="1"/>
</dbReference>
<evidence type="ECO:0000259" key="9">
    <source>
        <dbReference type="Pfam" id="PF07992"/>
    </source>
</evidence>
<dbReference type="PRINTS" id="PR00411">
    <property type="entry name" value="PNDRDTASEI"/>
</dbReference>
<proteinExistence type="inferred from homology"/>
<name>A6DLK3_9BACT</name>
<keyword evidence="8" id="KW-1133">Transmembrane helix</keyword>
<comment type="catalytic activity">
    <reaction evidence="7">
        <text>a quinone + NADH + H(+) = a quinol + NAD(+)</text>
        <dbReference type="Rhea" id="RHEA:46160"/>
        <dbReference type="ChEBI" id="CHEBI:15378"/>
        <dbReference type="ChEBI" id="CHEBI:24646"/>
        <dbReference type="ChEBI" id="CHEBI:57540"/>
        <dbReference type="ChEBI" id="CHEBI:57945"/>
        <dbReference type="ChEBI" id="CHEBI:132124"/>
        <dbReference type="EC" id="1.6.5.9"/>
    </reaction>
</comment>
<dbReference type="EC" id="1.6.5.9" evidence="2"/>
<reference evidence="10 11" key="1">
    <citation type="journal article" date="2010" name="J. Bacteriol.">
        <title>Genome sequence of Lentisphaera araneosa HTCC2155T, the type species of the order Lentisphaerales in the phylum Lentisphaerae.</title>
        <authorList>
            <person name="Thrash J.C."/>
            <person name="Cho J.C."/>
            <person name="Vergin K.L."/>
            <person name="Morris R.M."/>
            <person name="Giovannoni S.J."/>
        </authorList>
    </citation>
    <scope>NUCLEOTIDE SEQUENCE [LARGE SCALE GENOMIC DNA]</scope>
    <source>
        <strain evidence="10 11">HTCC2155</strain>
    </source>
</reference>
<evidence type="ECO:0000256" key="6">
    <source>
        <dbReference type="ARBA" id="ARBA00023027"/>
    </source>
</evidence>
<dbReference type="GO" id="GO:0050136">
    <property type="term" value="F:NADH dehydrogenase (quinone) (non-electrogenic) activity"/>
    <property type="evidence" value="ECO:0007669"/>
    <property type="project" value="UniProtKB-EC"/>
</dbReference>
<evidence type="ECO:0000256" key="8">
    <source>
        <dbReference type="SAM" id="Phobius"/>
    </source>
</evidence>
<dbReference type="RefSeq" id="WP_007278762.1">
    <property type="nucleotide sequence ID" value="NZ_ABCK01000009.1"/>
</dbReference>
<evidence type="ECO:0000256" key="3">
    <source>
        <dbReference type="ARBA" id="ARBA00022630"/>
    </source>
</evidence>
<dbReference type="SUPFAM" id="SSF51905">
    <property type="entry name" value="FAD/NAD(P)-binding domain"/>
    <property type="match status" value="2"/>
</dbReference>
<dbReference type="InterPro" id="IPR045024">
    <property type="entry name" value="NDH-2"/>
</dbReference>
<evidence type="ECO:0000256" key="7">
    <source>
        <dbReference type="ARBA" id="ARBA00047599"/>
    </source>
</evidence>
<feature type="domain" description="FAD/NAD(P)-binding" evidence="9">
    <location>
        <begin position="2"/>
        <end position="320"/>
    </location>
</feature>
<dbReference type="InterPro" id="IPR036188">
    <property type="entry name" value="FAD/NAD-bd_sf"/>
</dbReference>
<dbReference type="PANTHER" id="PTHR43706:SF47">
    <property type="entry name" value="EXTERNAL NADH-UBIQUINONE OXIDOREDUCTASE 1, MITOCHONDRIAL-RELATED"/>
    <property type="match status" value="1"/>
</dbReference>
<evidence type="ECO:0000313" key="11">
    <source>
        <dbReference type="Proteomes" id="UP000004947"/>
    </source>
</evidence>
<sequence>MKKVVIIGGGFAGINAARNLGNKEGFDVTLIDRRNHHLFQPLLYQVAMAGLSPADIAAPIRTILKKYKNIKVVMDYAKKIDPEDKKVICKAGEYDFDLLIMACGARHSYFGHNEWEKYAPGLKTINQATEIRRRVFMAFEKAEKTENDLEMSKHLTFVIVGAGPTGVELAGAIGEMNRYTLGDEFSQLDVSKTRVLLIEAGPRILAAFDEDQSQRAQSDLVKLGVDVRLGQAVTHIDDQCVKLGDETIQTSTVLWAAGVEASRLGKSLPVELDRAGRVPIEEDLSMKQFPYIFVAGDQANFTGKDGRPLPGMAPVAMQQGRYLAKLLVAREKGKDIGGFKYVDKGKMATIGRSSAIAQAGKIKLEGFIAWLAWLFIHILYLSGFKNRFFVFVQWTWSYLSFHRGARLIIGKKWRFYSDDD</sequence>
<evidence type="ECO:0000256" key="4">
    <source>
        <dbReference type="ARBA" id="ARBA00022827"/>
    </source>
</evidence>
<dbReference type="Pfam" id="PF07992">
    <property type="entry name" value="Pyr_redox_2"/>
    <property type="match status" value="1"/>
</dbReference>
<organism evidence="10 11">
    <name type="scientific">Lentisphaera araneosa HTCC2155</name>
    <dbReference type="NCBI Taxonomy" id="313628"/>
    <lineage>
        <taxon>Bacteria</taxon>
        <taxon>Pseudomonadati</taxon>
        <taxon>Lentisphaerota</taxon>
        <taxon>Lentisphaeria</taxon>
        <taxon>Lentisphaerales</taxon>
        <taxon>Lentisphaeraceae</taxon>
        <taxon>Lentisphaera</taxon>
    </lineage>
</organism>
<keyword evidence="4" id="KW-0274">FAD</keyword>
<dbReference type="PANTHER" id="PTHR43706">
    <property type="entry name" value="NADH DEHYDROGENASE"/>
    <property type="match status" value="1"/>
</dbReference>
<keyword evidence="8" id="KW-0812">Transmembrane</keyword>
<keyword evidence="11" id="KW-1185">Reference proteome</keyword>
<comment type="similarity">
    <text evidence="1">Belongs to the NADH dehydrogenase family.</text>
</comment>
<protein>
    <recommendedName>
        <fullName evidence="2">NADH:ubiquinone reductase (non-electrogenic)</fullName>
        <ecNumber evidence="2">1.6.5.9</ecNumber>
    </recommendedName>
</protein>
<keyword evidence="6" id="KW-0520">NAD</keyword>
<comment type="caution">
    <text evidence="10">The sequence shown here is derived from an EMBL/GenBank/DDBJ whole genome shotgun (WGS) entry which is preliminary data.</text>
</comment>
<evidence type="ECO:0000256" key="1">
    <source>
        <dbReference type="ARBA" id="ARBA00005272"/>
    </source>
</evidence>
<gene>
    <name evidence="10" type="ORF">LNTAR_05081</name>
</gene>
<dbReference type="InterPro" id="IPR023753">
    <property type="entry name" value="FAD/NAD-binding_dom"/>
</dbReference>
<accession>A6DLK3</accession>
<feature type="transmembrane region" description="Helical" evidence="8">
    <location>
        <begin position="362"/>
        <end position="382"/>
    </location>
</feature>
<evidence type="ECO:0000256" key="2">
    <source>
        <dbReference type="ARBA" id="ARBA00012637"/>
    </source>
</evidence>
<dbReference type="AlphaFoldDB" id="A6DLK3"/>
<dbReference type="STRING" id="313628.LNTAR_05081"/>
<keyword evidence="5" id="KW-0560">Oxidoreductase</keyword>
<dbReference type="eggNOG" id="COG1252">
    <property type="taxonomic scope" value="Bacteria"/>
</dbReference>
<keyword evidence="3" id="KW-0285">Flavoprotein</keyword>
<dbReference type="Proteomes" id="UP000004947">
    <property type="component" value="Unassembled WGS sequence"/>
</dbReference>